<dbReference type="InterPro" id="IPR001119">
    <property type="entry name" value="SLH_dom"/>
</dbReference>
<dbReference type="Pfam" id="PF00395">
    <property type="entry name" value="SLH"/>
    <property type="match status" value="3"/>
</dbReference>
<dbReference type="eggNOG" id="COG1404">
    <property type="taxonomic scope" value="Bacteria"/>
</dbReference>
<feature type="compositionally biased region" description="Low complexity" evidence="1">
    <location>
        <begin position="132"/>
        <end position="145"/>
    </location>
</feature>
<comment type="caution">
    <text evidence="3">The sequence shown here is derived from an EMBL/GenBank/DDBJ whole genome shotgun (WGS) entry which is preliminary data.</text>
</comment>
<dbReference type="HOGENOM" id="CLU_453229_0_0_11"/>
<evidence type="ECO:0000313" key="4">
    <source>
        <dbReference type="Proteomes" id="UP000018291"/>
    </source>
</evidence>
<feature type="domain" description="SLH" evidence="2">
    <location>
        <begin position="484"/>
        <end position="547"/>
    </location>
</feature>
<keyword evidence="4" id="KW-1185">Reference proteome</keyword>
<dbReference type="STRING" id="1229780.BN381_430018"/>
<dbReference type="PROSITE" id="PS51272">
    <property type="entry name" value="SLH"/>
    <property type="match status" value="3"/>
</dbReference>
<name>R4Z6K3_9ACTN</name>
<proteinExistence type="predicted"/>
<dbReference type="EMBL" id="CANL01000038">
    <property type="protein sequence ID" value="CCM64622.1"/>
    <property type="molecule type" value="Genomic_DNA"/>
</dbReference>
<dbReference type="InterPro" id="IPR009003">
    <property type="entry name" value="Peptidase_S1_PA"/>
</dbReference>
<feature type="region of interest" description="Disordered" evidence="1">
    <location>
        <begin position="128"/>
        <end position="179"/>
    </location>
</feature>
<dbReference type="SUPFAM" id="SSF50494">
    <property type="entry name" value="Trypsin-like serine proteases"/>
    <property type="match status" value="1"/>
</dbReference>
<feature type="domain" description="SLH" evidence="2">
    <location>
        <begin position="424"/>
        <end position="482"/>
    </location>
</feature>
<protein>
    <recommendedName>
        <fullName evidence="2">SLH domain-containing protein</fullName>
    </recommendedName>
</protein>
<accession>R4Z6K3</accession>
<dbReference type="OrthoDB" id="5140323at2"/>
<organism evidence="3 4">
    <name type="scientific">Candidatus Neomicrothrix parvicella RN1</name>
    <dbReference type="NCBI Taxonomy" id="1229780"/>
    <lineage>
        <taxon>Bacteria</taxon>
        <taxon>Bacillati</taxon>
        <taxon>Actinomycetota</taxon>
        <taxon>Acidimicrobiia</taxon>
        <taxon>Acidimicrobiales</taxon>
        <taxon>Microthrixaceae</taxon>
        <taxon>Candidatus Neomicrothrix</taxon>
    </lineage>
</organism>
<evidence type="ECO:0000259" key="2">
    <source>
        <dbReference type="PROSITE" id="PS51272"/>
    </source>
</evidence>
<reference evidence="3 4" key="1">
    <citation type="journal article" date="2013" name="ISME J.">
        <title>Metabolic model for the filamentous 'Candidatus Microthrix parvicella' based on genomic and metagenomic analyses.</title>
        <authorList>
            <person name="Jon McIlroy S."/>
            <person name="Kristiansen R."/>
            <person name="Albertsen M."/>
            <person name="Michael Karst S."/>
            <person name="Rossetti S."/>
            <person name="Lund Nielsen J."/>
            <person name="Tandoi V."/>
            <person name="James Seviour R."/>
            <person name="Nielsen P.H."/>
        </authorList>
    </citation>
    <scope>NUCLEOTIDE SEQUENCE [LARGE SCALE GENOMIC DNA]</scope>
    <source>
        <strain evidence="3 4">RN1</strain>
    </source>
</reference>
<sequence length="602" mass="63489">MTVGDVLALWAPWATGRDPDGTGVEVPEYSWAAADGAVAGGPEGAVAGVGKAPDGVAVDVVEVLSPRGELRAERREGTTLARDMFGVHILEGEPLLNRIRLPLAGIALIALLGGGAIPVGASTLNPDGVSGSPEAAATPASQPTSPLHPRDLHNDAVIAQRSPGDDTNNVFSSYSPSGASSWATNWTAGLDLTGVGWNSNQAGTLISPQHVVMADHYPVGVGGTIVFTDHDGNPHSRTLTGSQTVRISGYDSDIRVGVLNQPIFDVSYYRVMAPHTQDDADQVNGFGSYEQLMSNALIISTNHAREAFLLRSSVTPGTSTKVSHSRANTVRGTGGLVDLNPAWTRSLISGDSGHPSFFPHDGELLLMGTHYTTEKFPYVASPEGQASINATMAALGGGPYQLETVEARPHVQLAPGETPCDSSFLHGFTDVLPSKSHAGAITWLVAAGITSGTGRCSFSPGASVTRGQMATFLWRNAGGPEPTGTHNFDDVTPDRYYNTAVTWLVESGITKGTKLGKFSPNDQVSRGQMATFLWRYAGEPAATRPHNFDDVTPDRYYDTPVAWLAGQFFISGTGPGTYSPNRSITRNETAVLLWLVEGHPTP</sequence>
<evidence type="ECO:0000256" key="1">
    <source>
        <dbReference type="SAM" id="MobiDB-lite"/>
    </source>
</evidence>
<evidence type="ECO:0000313" key="3">
    <source>
        <dbReference type="EMBL" id="CCM64622.1"/>
    </source>
</evidence>
<dbReference type="Proteomes" id="UP000018291">
    <property type="component" value="Unassembled WGS sequence"/>
</dbReference>
<dbReference type="RefSeq" id="WP_012228836.1">
    <property type="nucleotide sequence ID" value="NZ_HG422565.1"/>
</dbReference>
<dbReference type="AlphaFoldDB" id="R4Z6K3"/>
<gene>
    <name evidence="3" type="ORF">BN381_430018</name>
</gene>
<feature type="domain" description="SLH" evidence="2">
    <location>
        <begin position="548"/>
        <end position="602"/>
    </location>
</feature>